<dbReference type="GO" id="GO:0000105">
    <property type="term" value="P:L-histidine biosynthetic process"/>
    <property type="evidence" value="ECO:0007669"/>
    <property type="project" value="UniProtKB-UniRule"/>
</dbReference>
<dbReference type="NCBIfam" id="TIGR01919">
    <property type="entry name" value="hisA-trpF"/>
    <property type="match status" value="1"/>
</dbReference>
<dbReference type="InterPro" id="IPR006062">
    <property type="entry name" value="His_biosynth"/>
</dbReference>
<dbReference type="Proteomes" id="UP000460157">
    <property type="component" value="Unassembled WGS sequence"/>
</dbReference>
<dbReference type="InterPro" id="IPR010188">
    <property type="entry name" value="HisA/PriA_Actinobacteria"/>
</dbReference>
<comment type="caution">
    <text evidence="11">The sequence shown here is derived from an EMBL/GenBank/DDBJ whole genome shotgun (WGS) entry which is preliminary data.</text>
</comment>
<dbReference type="GO" id="GO:0003949">
    <property type="term" value="F:1-(5-phosphoribosyl)-5-[(5-phosphoribosylamino)methylideneamino]imidazole-4-carboxamide isomerase activity"/>
    <property type="evidence" value="ECO:0007669"/>
    <property type="project" value="UniProtKB-UniRule"/>
</dbReference>
<comment type="similarity">
    <text evidence="4 9 10">Belongs to the HisA/HisF family.</text>
</comment>
<dbReference type="RefSeq" id="WP_157322879.1">
    <property type="nucleotide sequence ID" value="NZ_BMFX01000006.1"/>
</dbReference>
<dbReference type="Pfam" id="PF00977">
    <property type="entry name" value="His_biosynth"/>
    <property type="match status" value="1"/>
</dbReference>
<dbReference type="InterPro" id="IPR044524">
    <property type="entry name" value="Isoase_HisA-like"/>
</dbReference>
<dbReference type="Gene3D" id="3.20.20.70">
    <property type="entry name" value="Aldolase class I"/>
    <property type="match status" value="1"/>
</dbReference>
<evidence type="ECO:0000256" key="9">
    <source>
        <dbReference type="HAMAP-Rule" id="MF_01014"/>
    </source>
</evidence>
<evidence type="ECO:0000256" key="8">
    <source>
        <dbReference type="ARBA" id="ARBA00023235"/>
    </source>
</evidence>
<sequence length="253" mass="26423">MTENSAPAGATKALELLPAVDVADGQAVRLVQGEAGSETGYGDPLEAAQTWQDQGAEWIHLVDLDAAFGRGHNREILQKVVEQIDIKIELSGGIRDDESLDRALEMGATRVNLGTAALEDPEWTARAIARHGDAIAVGLDVRGETLAARGWTKEGGNLWEVLARLEDAGCPRYVVTDVTKDGTLRGPNTQLLADVAARTNKPVVASGGISSVDDIAALAAMVSSGVEGAIMGKALYAGKFTLPEALEVAAQSA</sequence>
<evidence type="ECO:0000256" key="10">
    <source>
        <dbReference type="RuleBase" id="RU003657"/>
    </source>
</evidence>
<feature type="active site" description="Proton donor" evidence="9">
    <location>
        <position position="140"/>
    </location>
</feature>
<dbReference type="EMBL" id="WRPM01000051">
    <property type="protein sequence ID" value="MVT26184.1"/>
    <property type="molecule type" value="Genomic_DNA"/>
</dbReference>
<accession>A0A7K1UIG5</accession>
<comment type="pathway">
    <text evidence="3 9">Amino-acid biosynthesis; L-histidine biosynthesis; L-histidine from 5-phospho-alpha-D-ribose 1-diphosphate: step 4/9.</text>
</comment>
<evidence type="ECO:0000313" key="11">
    <source>
        <dbReference type="EMBL" id="MVT26184.1"/>
    </source>
</evidence>
<dbReference type="InterPro" id="IPR011060">
    <property type="entry name" value="RibuloseP-bd_barrel"/>
</dbReference>
<dbReference type="CDD" id="cd04732">
    <property type="entry name" value="HisA"/>
    <property type="match status" value="1"/>
</dbReference>
<keyword evidence="7 9" id="KW-0368">Histidine biosynthesis</keyword>
<dbReference type="GO" id="GO:0005737">
    <property type="term" value="C:cytoplasm"/>
    <property type="evidence" value="ECO:0007669"/>
    <property type="project" value="UniProtKB-SubCell"/>
</dbReference>
<dbReference type="OrthoDB" id="9807749at2"/>
<keyword evidence="6 9" id="KW-0028">Amino-acid biosynthesis</keyword>
<dbReference type="PANTHER" id="PTHR43090">
    <property type="entry name" value="1-(5-PHOSPHORIBOSYL)-5-[(5-PHOSPHORIBOSYLAMINO)METHYLIDENEAMINO] IMIDAZOLE-4-CARBOXAMIDE ISOMERASE"/>
    <property type="match status" value="1"/>
</dbReference>
<gene>
    <name evidence="11" type="primary">priA</name>
    <name evidence="9" type="synonym">hisA</name>
    <name evidence="11" type="ORF">GNZ21_07405</name>
</gene>
<dbReference type="PANTHER" id="PTHR43090:SF2">
    <property type="entry name" value="1-(5-PHOSPHORIBOSYL)-5-[(5-PHOSPHORIBOSYLAMINO)METHYLIDENEAMINO] IMIDAZOLE-4-CARBOXAMIDE ISOMERASE"/>
    <property type="match status" value="1"/>
</dbReference>
<dbReference type="AlphaFoldDB" id="A0A7K1UIG5"/>
<keyword evidence="8 9" id="KW-0413">Isomerase</keyword>
<feature type="active site" description="Proton acceptor" evidence="9">
    <location>
        <position position="21"/>
    </location>
</feature>
<evidence type="ECO:0000256" key="5">
    <source>
        <dbReference type="ARBA" id="ARBA00022490"/>
    </source>
</evidence>
<comment type="subcellular location">
    <subcellularLocation>
        <location evidence="2 9">Cytoplasm</location>
    </subcellularLocation>
</comment>
<evidence type="ECO:0000256" key="6">
    <source>
        <dbReference type="ARBA" id="ARBA00022605"/>
    </source>
</evidence>
<dbReference type="UniPathway" id="UPA00031">
    <property type="reaction ID" value="UER00009"/>
</dbReference>
<dbReference type="GO" id="GO:0004640">
    <property type="term" value="F:phosphoribosylanthranilate isomerase activity"/>
    <property type="evidence" value="ECO:0007669"/>
    <property type="project" value="InterPro"/>
</dbReference>
<dbReference type="HAMAP" id="MF_01014">
    <property type="entry name" value="HisA"/>
    <property type="match status" value="1"/>
</dbReference>
<evidence type="ECO:0000256" key="7">
    <source>
        <dbReference type="ARBA" id="ARBA00023102"/>
    </source>
</evidence>
<dbReference type="EC" id="5.3.1.16" evidence="9"/>
<comment type="catalytic activity">
    <reaction evidence="1 9">
        <text>1-(5-phospho-beta-D-ribosyl)-5-[(5-phospho-beta-D-ribosylamino)methylideneamino]imidazole-4-carboxamide = 5-[(5-phospho-1-deoxy-D-ribulos-1-ylimino)methylamino]-1-(5-phospho-beta-D-ribosyl)imidazole-4-carboxamide</text>
        <dbReference type="Rhea" id="RHEA:15469"/>
        <dbReference type="ChEBI" id="CHEBI:58435"/>
        <dbReference type="ChEBI" id="CHEBI:58525"/>
        <dbReference type="EC" id="5.3.1.16"/>
    </reaction>
</comment>
<keyword evidence="12" id="KW-1185">Reference proteome</keyword>
<evidence type="ECO:0000256" key="4">
    <source>
        <dbReference type="ARBA" id="ARBA00009667"/>
    </source>
</evidence>
<proteinExistence type="inferred from homology"/>
<dbReference type="InterPro" id="IPR013785">
    <property type="entry name" value="Aldolase_TIM"/>
</dbReference>
<reference evidence="11 12" key="1">
    <citation type="submission" date="2019-12" db="EMBL/GenBank/DDBJ databases">
        <title>Nesterenkonia muleiensis sp. nov., a novel actinobacterium isolated from sap of Populus euphratica.</title>
        <authorList>
            <person name="Wang R."/>
        </authorList>
    </citation>
    <scope>NUCLEOTIDE SEQUENCE [LARGE SCALE GENOMIC DNA]</scope>
    <source>
        <strain evidence="11 12">F10</strain>
    </source>
</reference>
<name>A0A7K1UIG5_9MICC</name>
<evidence type="ECO:0000313" key="12">
    <source>
        <dbReference type="Proteomes" id="UP000460157"/>
    </source>
</evidence>
<dbReference type="FunFam" id="3.20.20.70:FF:000009">
    <property type="entry name" value="1-(5-phosphoribosyl)-5-[(5-phosphoribosylamino)methylideneamino] imidazole-4-carboxamide isomerase"/>
    <property type="match status" value="1"/>
</dbReference>
<evidence type="ECO:0000256" key="2">
    <source>
        <dbReference type="ARBA" id="ARBA00004496"/>
    </source>
</evidence>
<dbReference type="InterPro" id="IPR023016">
    <property type="entry name" value="HisA/PriA"/>
</dbReference>
<evidence type="ECO:0000256" key="3">
    <source>
        <dbReference type="ARBA" id="ARBA00005133"/>
    </source>
</evidence>
<keyword evidence="5 9" id="KW-0963">Cytoplasm</keyword>
<protein>
    <recommendedName>
        <fullName evidence="9">1-(5-phosphoribosyl)-5-[(5-phosphoribosylamino)methylideneamino] imidazole-4-carboxamide isomerase</fullName>
        <ecNumber evidence="9">5.3.1.16</ecNumber>
    </recommendedName>
    <alternativeName>
        <fullName evidence="9">Phosphoribosylformimino-5-aminoimidazole carboxamide ribotide isomerase</fullName>
    </alternativeName>
</protein>
<organism evidence="11 12">
    <name type="scientific">Nesterenkonia alkaliphila</name>
    <dbReference type="NCBI Taxonomy" id="1463631"/>
    <lineage>
        <taxon>Bacteria</taxon>
        <taxon>Bacillati</taxon>
        <taxon>Actinomycetota</taxon>
        <taxon>Actinomycetes</taxon>
        <taxon>Micrococcales</taxon>
        <taxon>Micrococcaceae</taxon>
        <taxon>Nesterenkonia</taxon>
    </lineage>
</organism>
<dbReference type="SUPFAM" id="SSF51366">
    <property type="entry name" value="Ribulose-phoshate binding barrel"/>
    <property type="match status" value="1"/>
</dbReference>
<evidence type="ECO:0000256" key="1">
    <source>
        <dbReference type="ARBA" id="ARBA00000901"/>
    </source>
</evidence>
<dbReference type="GO" id="GO:0000162">
    <property type="term" value="P:L-tryptophan biosynthetic process"/>
    <property type="evidence" value="ECO:0007669"/>
    <property type="project" value="InterPro"/>
</dbReference>